<evidence type="ECO:0000259" key="8">
    <source>
        <dbReference type="Pfam" id="PF03016"/>
    </source>
</evidence>
<dbReference type="PANTHER" id="PTHR11062">
    <property type="entry name" value="EXOSTOSIN HEPARAN SULFATE GLYCOSYLTRANSFERASE -RELATED"/>
    <property type="match status" value="1"/>
</dbReference>
<comment type="subcellular location">
    <subcellularLocation>
        <location evidence="1">Golgi apparatus membrane</location>
        <topology evidence="1">Single-pass type II membrane protein</topology>
    </subcellularLocation>
</comment>
<dbReference type="InterPro" id="IPR040911">
    <property type="entry name" value="Exostosin_GT47"/>
</dbReference>
<evidence type="ECO:0000313" key="9">
    <source>
        <dbReference type="EMBL" id="KAJ4796113.1"/>
    </source>
</evidence>
<dbReference type="InterPro" id="IPR004263">
    <property type="entry name" value="Exostosin"/>
</dbReference>
<organism evidence="9 10">
    <name type="scientific">Rhynchospora pubera</name>
    <dbReference type="NCBI Taxonomy" id="906938"/>
    <lineage>
        <taxon>Eukaryota</taxon>
        <taxon>Viridiplantae</taxon>
        <taxon>Streptophyta</taxon>
        <taxon>Embryophyta</taxon>
        <taxon>Tracheophyta</taxon>
        <taxon>Spermatophyta</taxon>
        <taxon>Magnoliopsida</taxon>
        <taxon>Liliopsida</taxon>
        <taxon>Poales</taxon>
        <taxon>Cyperaceae</taxon>
        <taxon>Cyperoideae</taxon>
        <taxon>Rhynchosporeae</taxon>
        <taxon>Rhynchospora</taxon>
    </lineage>
</organism>
<name>A0AAV8FZ75_9POAL</name>
<evidence type="ECO:0000256" key="7">
    <source>
        <dbReference type="SAM" id="Phobius"/>
    </source>
</evidence>
<gene>
    <name evidence="9" type="ORF">LUZ62_047359</name>
</gene>
<keyword evidence="7" id="KW-0472">Membrane</keyword>
<keyword evidence="10" id="KW-1185">Reference proteome</keyword>
<dbReference type="Proteomes" id="UP001140206">
    <property type="component" value="Chromosome 2"/>
</dbReference>
<keyword evidence="7" id="KW-1133">Transmembrane helix</keyword>
<dbReference type="GO" id="GO:0016757">
    <property type="term" value="F:glycosyltransferase activity"/>
    <property type="evidence" value="ECO:0007669"/>
    <property type="project" value="UniProtKB-KW"/>
</dbReference>
<protein>
    <submittedName>
        <fullName evidence="9">Exostosin family protein</fullName>
    </submittedName>
</protein>
<evidence type="ECO:0000256" key="6">
    <source>
        <dbReference type="SAM" id="MobiDB-lite"/>
    </source>
</evidence>
<keyword evidence="4" id="KW-0735">Signal-anchor</keyword>
<reference evidence="9" key="1">
    <citation type="submission" date="2022-08" db="EMBL/GenBank/DDBJ databases">
        <authorList>
            <person name="Marques A."/>
        </authorList>
    </citation>
    <scope>NUCLEOTIDE SEQUENCE</scope>
    <source>
        <strain evidence="9">RhyPub2mFocal</strain>
        <tissue evidence="9">Leaves</tissue>
    </source>
</reference>
<evidence type="ECO:0000256" key="5">
    <source>
        <dbReference type="ARBA" id="ARBA00023034"/>
    </source>
</evidence>
<dbReference type="EMBL" id="JAMFTS010000002">
    <property type="protein sequence ID" value="KAJ4796113.1"/>
    <property type="molecule type" value="Genomic_DNA"/>
</dbReference>
<sequence>MRNQSPSQPLSHPPTQPTPVSDLLSFTMPDRRPLHHQRMKLFGRRTRHNHFPRFPYLDKLKRYYKWFLWLALSLYFFLSSTSNTPVLFSNPLPLKQTTLPQKTTTRALTESLQFSTSSSSPVKIYIYELPSRFNKDWLSNPRCSTHLFAAEVAIHEALLTYRGRVIDPNEADFFFVPVYVSCNFSTTNGFPSLGHAKPLIKEAINLISSKFPFWNRSRGRDHIFVASHDFGACFHPMEEVAIADGIPEFLKETMLLQTFGVKRKHVCQEAEHVVIPPYVVPEVSKEQPDPAAARRDIFAFFRGKMEVHPKNISGRFYSKKVRTKILKQYGNNPKFYLKRKRLDGYRSEIARSVFCLCPLGWAPWSPRLVESVELGCIPVIIADGIRLPFQSTMKWDEISLTVAEREVDKLESVLDLVVKTNLTVIQHNLWDPVKRRALLFNNRMLEGDATWHVIQELAGKIDRSWKRQVTGTWR</sequence>
<comment type="caution">
    <text evidence="9">The sequence shown here is derived from an EMBL/GenBank/DDBJ whole genome shotgun (WGS) entry which is preliminary data.</text>
</comment>
<keyword evidence="3" id="KW-0328">Glycosyltransferase</keyword>
<accession>A0AAV8FZ75</accession>
<evidence type="ECO:0000256" key="2">
    <source>
        <dbReference type="ARBA" id="ARBA00010271"/>
    </source>
</evidence>
<dbReference type="GO" id="GO:0000139">
    <property type="term" value="C:Golgi membrane"/>
    <property type="evidence" value="ECO:0007669"/>
    <property type="project" value="UniProtKB-SubCell"/>
</dbReference>
<keyword evidence="7" id="KW-0812">Transmembrane</keyword>
<keyword evidence="5" id="KW-0333">Golgi apparatus</keyword>
<keyword evidence="3" id="KW-0808">Transferase</keyword>
<feature type="transmembrane region" description="Helical" evidence="7">
    <location>
        <begin position="66"/>
        <end position="88"/>
    </location>
</feature>
<dbReference type="GO" id="GO:0010417">
    <property type="term" value="P:glucuronoxylan biosynthetic process"/>
    <property type="evidence" value="ECO:0007669"/>
    <property type="project" value="TreeGrafter"/>
</dbReference>
<evidence type="ECO:0000313" key="10">
    <source>
        <dbReference type="Proteomes" id="UP001140206"/>
    </source>
</evidence>
<dbReference type="PANTHER" id="PTHR11062:SF229">
    <property type="entry name" value="GLUCURONOXYLAN GLUCURONOSYLTRANSFERASE IRX7-RELATED"/>
    <property type="match status" value="1"/>
</dbReference>
<feature type="region of interest" description="Disordered" evidence="6">
    <location>
        <begin position="1"/>
        <end position="24"/>
    </location>
</feature>
<feature type="compositionally biased region" description="Polar residues" evidence="6">
    <location>
        <begin position="1"/>
        <end position="10"/>
    </location>
</feature>
<feature type="domain" description="Exostosin GT47" evidence="8">
    <location>
        <begin position="119"/>
        <end position="414"/>
    </location>
</feature>
<evidence type="ECO:0000256" key="4">
    <source>
        <dbReference type="ARBA" id="ARBA00022968"/>
    </source>
</evidence>
<evidence type="ECO:0000256" key="3">
    <source>
        <dbReference type="ARBA" id="ARBA00022676"/>
    </source>
</evidence>
<dbReference type="AlphaFoldDB" id="A0AAV8FZ75"/>
<evidence type="ECO:0000256" key="1">
    <source>
        <dbReference type="ARBA" id="ARBA00004323"/>
    </source>
</evidence>
<comment type="similarity">
    <text evidence="2">Belongs to the glycosyltransferase 47 family.</text>
</comment>
<proteinExistence type="inferred from homology"/>
<dbReference type="Pfam" id="PF03016">
    <property type="entry name" value="Exostosin_GT47"/>
    <property type="match status" value="1"/>
</dbReference>